<protein>
    <submittedName>
        <fullName evidence="1">Uncharacterized protein</fullName>
    </submittedName>
</protein>
<dbReference type="EMBL" id="LR031571">
    <property type="protein sequence ID" value="VDC76360.1"/>
    <property type="molecule type" value="Genomic_DNA"/>
</dbReference>
<organism evidence="2">
    <name type="scientific">Brassica campestris</name>
    <name type="common">Field mustard</name>
    <dbReference type="NCBI Taxonomy" id="3711"/>
    <lineage>
        <taxon>Eukaryota</taxon>
        <taxon>Viridiplantae</taxon>
        <taxon>Streptophyta</taxon>
        <taxon>Embryophyta</taxon>
        <taxon>Tracheophyta</taxon>
        <taxon>Spermatophyta</taxon>
        <taxon>Magnoliopsida</taxon>
        <taxon>eudicotyledons</taxon>
        <taxon>Gunneridae</taxon>
        <taxon>Pentapetalae</taxon>
        <taxon>rosids</taxon>
        <taxon>malvids</taxon>
        <taxon>Brassicales</taxon>
        <taxon>Brassicaceae</taxon>
        <taxon>Brassiceae</taxon>
        <taxon>Brassica</taxon>
    </lineage>
</organism>
<dbReference type="Gramene" id="A01p29460.2_BraZ1">
    <property type="protein sequence ID" value="A01p29460.2_BraZ1.CDS"/>
    <property type="gene ID" value="A01g29460.2_BraZ1"/>
</dbReference>
<dbReference type="AlphaFoldDB" id="A0A3P5ZVC0"/>
<dbReference type="EMBL" id="LS974617">
    <property type="protein sequence ID" value="CAG7888870.1"/>
    <property type="molecule type" value="Genomic_DNA"/>
</dbReference>
<reference evidence="2" key="1">
    <citation type="submission" date="2018-11" db="EMBL/GenBank/DDBJ databases">
        <authorList>
            <consortium name="Genoscope - CEA"/>
            <person name="William W."/>
        </authorList>
    </citation>
    <scope>NUCLEOTIDE SEQUENCE</scope>
</reference>
<gene>
    <name evidence="2" type="ORF">BRAA01T02862Z</name>
    <name evidence="1" type="ORF">BRAPAZ1V2_A01P29460.2</name>
</gene>
<evidence type="ECO:0000313" key="1">
    <source>
        <dbReference type="EMBL" id="CAG7888870.1"/>
    </source>
</evidence>
<accession>A0A3P5ZVC0</accession>
<sequence length="73" mass="8175">MGECAMLGRGSTDLVWTLYGLYRSVRTRSIPKTNCAKIGCDQSMSGRHYALGINMASRRCFVEANNQWELPCV</sequence>
<proteinExistence type="predicted"/>
<evidence type="ECO:0000313" key="2">
    <source>
        <dbReference type="EMBL" id="VDC76360.1"/>
    </source>
</evidence>
<dbReference type="Proteomes" id="UP000694005">
    <property type="component" value="Chromosome A01"/>
</dbReference>
<name>A0A3P5ZVC0_BRACM</name>